<evidence type="ECO:0000259" key="1">
    <source>
        <dbReference type="Pfam" id="PF00561"/>
    </source>
</evidence>
<dbReference type="PANTHER" id="PTHR46438:SF11">
    <property type="entry name" value="LIPASE-RELATED"/>
    <property type="match status" value="1"/>
</dbReference>
<dbReference type="InterPro" id="IPR000073">
    <property type="entry name" value="AB_hydrolase_1"/>
</dbReference>
<feature type="domain" description="AB hydrolase-1" evidence="1">
    <location>
        <begin position="33"/>
        <end position="264"/>
    </location>
</feature>
<evidence type="ECO:0000313" key="2">
    <source>
        <dbReference type="EMBL" id="QBD76684.1"/>
    </source>
</evidence>
<proteinExistence type="predicted"/>
<sequence>MTTENPQATPEIGKSILAAGVMTNYHEAGSGAPVILIHGSGPGVSAWANWRFAIPALAERLHVFAYDQLGFGYTQLPERNLYNLDLWTEHLFSFMQAVGIQKAHLVGNSMGSAVALAAAISHPEKVERLVLMGAMGVRFPLTEGLNTTWGYTPSVANMRRLLDIFAYNRALVSDQLAELRYQASIRPGMQEAFASMFPAPRQQGVDALAHYEDRLSTIEASTLIIHGREDRVIPLQTGLDLMQTLPNAQLHVFGHCGHWTQLEHVKTFNRLVRDFLAEGE</sequence>
<keyword evidence="2" id="KW-0378">Hydrolase</keyword>
<keyword evidence="3" id="KW-1185">Reference proteome</keyword>
<reference evidence="2 3" key="1">
    <citation type="submission" date="2019-01" db="EMBL/GenBank/DDBJ databases">
        <title>Ktedonosporobacter rubrisoli SCAWS-G2.</title>
        <authorList>
            <person name="Huang Y."/>
            <person name="Yan B."/>
        </authorList>
    </citation>
    <scope>NUCLEOTIDE SEQUENCE [LARGE SCALE GENOMIC DNA]</scope>
    <source>
        <strain evidence="2 3">SCAWS-G2</strain>
    </source>
</reference>
<dbReference type="PRINTS" id="PR00111">
    <property type="entry name" value="ABHYDROLASE"/>
</dbReference>
<dbReference type="Gene3D" id="3.40.50.1820">
    <property type="entry name" value="alpha/beta hydrolase"/>
    <property type="match status" value="1"/>
</dbReference>
<dbReference type="PANTHER" id="PTHR46438">
    <property type="entry name" value="ALPHA/BETA-HYDROLASES SUPERFAMILY PROTEIN"/>
    <property type="match status" value="1"/>
</dbReference>
<accession>A0A4P6JN49</accession>
<dbReference type="InterPro" id="IPR029058">
    <property type="entry name" value="AB_hydrolase_fold"/>
</dbReference>
<dbReference type="RefSeq" id="WP_129887699.1">
    <property type="nucleotide sequence ID" value="NZ_CP035758.1"/>
</dbReference>
<dbReference type="GO" id="GO:0016787">
    <property type="term" value="F:hydrolase activity"/>
    <property type="evidence" value="ECO:0007669"/>
    <property type="project" value="UniProtKB-KW"/>
</dbReference>
<dbReference type="KEGG" id="kbs:EPA93_11995"/>
<dbReference type="SUPFAM" id="SSF53474">
    <property type="entry name" value="alpha/beta-Hydrolases"/>
    <property type="match status" value="1"/>
</dbReference>
<protein>
    <submittedName>
        <fullName evidence="2">Alpha/beta fold hydrolase</fullName>
    </submittedName>
</protein>
<dbReference type="EMBL" id="CP035758">
    <property type="protein sequence ID" value="QBD76684.1"/>
    <property type="molecule type" value="Genomic_DNA"/>
</dbReference>
<evidence type="ECO:0000313" key="3">
    <source>
        <dbReference type="Proteomes" id="UP000290365"/>
    </source>
</evidence>
<name>A0A4P6JN49_KTERU</name>
<dbReference type="OrthoDB" id="9776853at2"/>
<dbReference type="Pfam" id="PF00561">
    <property type="entry name" value="Abhydrolase_1"/>
    <property type="match status" value="1"/>
</dbReference>
<gene>
    <name evidence="2" type="ORF">EPA93_11995</name>
</gene>
<dbReference type="Proteomes" id="UP000290365">
    <property type="component" value="Chromosome"/>
</dbReference>
<organism evidence="2 3">
    <name type="scientific">Ktedonosporobacter rubrisoli</name>
    <dbReference type="NCBI Taxonomy" id="2509675"/>
    <lineage>
        <taxon>Bacteria</taxon>
        <taxon>Bacillati</taxon>
        <taxon>Chloroflexota</taxon>
        <taxon>Ktedonobacteria</taxon>
        <taxon>Ktedonobacterales</taxon>
        <taxon>Ktedonosporobacteraceae</taxon>
        <taxon>Ktedonosporobacter</taxon>
    </lineage>
</organism>
<dbReference type="AlphaFoldDB" id="A0A4P6JN49"/>